<accession>A0A7R8W6A2</accession>
<proteinExistence type="inferred from homology"/>
<dbReference type="GO" id="GO:0008299">
    <property type="term" value="P:isoprenoid biosynthetic process"/>
    <property type="evidence" value="ECO:0007669"/>
    <property type="project" value="UniProtKB-UniRule"/>
</dbReference>
<comment type="catalytic activity">
    <reaction evidence="10">
        <text>all-trans-decaprenyl diphosphate + 4-hydroxybenzoate = 4-hydroxy-3-(all-trans-decaprenyl)benzoate + diphosphate</text>
        <dbReference type="Rhea" id="RHEA:44564"/>
        <dbReference type="ChEBI" id="CHEBI:17879"/>
        <dbReference type="ChEBI" id="CHEBI:33019"/>
        <dbReference type="ChEBI" id="CHEBI:60721"/>
        <dbReference type="ChEBI" id="CHEBI:84503"/>
        <dbReference type="EC" id="2.5.1.39"/>
    </reaction>
    <physiologicalReaction direction="left-to-right" evidence="10">
        <dbReference type="Rhea" id="RHEA:44565"/>
    </physiologicalReaction>
</comment>
<organism evidence="14">
    <name type="scientific">Cyprideis torosa</name>
    <dbReference type="NCBI Taxonomy" id="163714"/>
    <lineage>
        <taxon>Eukaryota</taxon>
        <taxon>Metazoa</taxon>
        <taxon>Ecdysozoa</taxon>
        <taxon>Arthropoda</taxon>
        <taxon>Crustacea</taxon>
        <taxon>Oligostraca</taxon>
        <taxon>Ostracoda</taxon>
        <taxon>Podocopa</taxon>
        <taxon>Podocopida</taxon>
        <taxon>Cytherocopina</taxon>
        <taxon>Cytheroidea</taxon>
        <taxon>Cytherideidae</taxon>
        <taxon>Cyprideis</taxon>
    </lineage>
</organism>
<evidence type="ECO:0000256" key="13">
    <source>
        <dbReference type="HAMAP-Rule" id="MF_03189"/>
    </source>
</evidence>
<dbReference type="OrthoDB" id="18170at2759"/>
<comment type="catalytic activity">
    <reaction evidence="11">
        <text>all-trans-nonaprenyl diphosphate + 4-hydroxybenzoate = 4-hydroxy-3-(all-trans-nonaprenyl)benzoate + diphosphate</text>
        <dbReference type="Rhea" id="RHEA:17709"/>
        <dbReference type="ChEBI" id="CHEBI:17879"/>
        <dbReference type="ChEBI" id="CHEBI:33019"/>
        <dbReference type="ChEBI" id="CHEBI:58391"/>
        <dbReference type="ChEBI" id="CHEBI:84502"/>
        <dbReference type="EC" id="2.5.1.39"/>
    </reaction>
    <physiologicalReaction direction="left-to-right" evidence="11">
        <dbReference type="Rhea" id="RHEA:17710"/>
    </physiologicalReaction>
</comment>
<dbReference type="AlphaFoldDB" id="A0A7R8W6A2"/>
<evidence type="ECO:0000256" key="10">
    <source>
        <dbReference type="ARBA" id="ARBA00049890"/>
    </source>
</evidence>
<evidence type="ECO:0000256" key="1">
    <source>
        <dbReference type="ARBA" id="ARBA00001946"/>
    </source>
</evidence>
<keyword evidence="13" id="KW-0496">Mitochondrion</keyword>
<evidence type="ECO:0000256" key="3">
    <source>
        <dbReference type="ARBA" id="ARBA00005985"/>
    </source>
</evidence>
<evidence type="ECO:0000256" key="9">
    <source>
        <dbReference type="ARBA" id="ARBA00023229"/>
    </source>
</evidence>
<dbReference type="PANTHER" id="PTHR11048">
    <property type="entry name" value="PRENYLTRANSFERASES"/>
    <property type="match status" value="1"/>
</dbReference>
<sequence length="346" mass="38112">MIVRYLFYKRGTLRLANPTDSFRFGGLLAVHSSVNAEPTRRWVGTHEDQSWIEKTVASAPLRLQPYLRLSRVHTPTGTWLLFYPGAWSICLAGDPVPSISTLALFLFGSLVMRGAGCTINDFWDRDFDKKISRTSTRPIANGELTRFQAFQWLGVQLCIGLMILLCLNWQCVAIGATSVALVVLYPLAKRFMNYPQTVLALTINWGALLGYTQVIGHFAPEIVLPLYLGGAAWTMYYDTVYAHQDKQGDSLLGLGSTALAFGQNTKPWLIGFSSTMLVSLALAGHGAGMSMPYFATLGVAGLVMARQIQRVDLDNAKDCFDVFAQQKYIGILIMTGAIAGCFWNAS</sequence>
<comment type="subcellular location">
    <subcellularLocation>
        <location evidence="2">Membrane</location>
        <topology evidence="2">Multi-pass membrane protein</topology>
    </subcellularLocation>
    <subcellularLocation>
        <location evidence="13">Mitochondrion inner membrane</location>
        <topology evidence="13">Multi-pass membrane protein</topology>
        <orientation evidence="13">Matrix side</orientation>
    </subcellularLocation>
</comment>
<feature type="transmembrane region" description="Helical" evidence="13">
    <location>
        <begin position="328"/>
        <end position="345"/>
    </location>
</feature>
<comment type="similarity">
    <text evidence="3 13">Belongs to the UbiA prenyltransferase family.</text>
</comment>
<comment type="catalytic activity">
    <reaction evidence="12">
        <text>an all-trans-polyprenyl diphosphate + 4-hydroxybenzoate = a 4-hydroxy-3-(all-trans-polyprenyl)benzoate + diphosphate</text>
        <dbReference type="Rhea" id="RHEA:44504"/>
        <dbReference type="Rhea" id="RHEA-COMP:9514"/>
        <dbReference type="Rhea" id="RHEA-COMP:9564"/>
        <dbReference type="ChEBI" id="CHEBI:17879"/>
        <dbReference type="ChEBI" id="CHEBI:33019"/>
        <dbReference type="ChEBI" id="CHEBI:58914"/>
        <dbReference type="ChEBI" id="CHEBI:78396"/>
        <dbReference type="EC" id="2.5.1.39"/>
    </reaction>
    <physiologicalReaction direction="left-to-right" evidence="12">
        <dbReference type="Rhea" id="RHEA:44505"/>
    </physiologicalReaction>
</comment>
<evidence type="ECO:0000256" key="6">
    <source>
        <dbReference type="ARBA" id="ARBA00022692"/>
    </source>
</evidence>
<dbReference type="NCBIfam" id="TIGR01474">
    <property type="entry name" value="ubiA_proteo"/>
    <property type="match status" value="1"/>
</dbReference>
<evidence type="ECO:0000256" key="12">
    <source>
        <dbReference type="ARBA" id="ARBA00051182"/>
    </source>
</evidence>
<name>A0A7R8W6A2_9CRUS</name>
<dbReference type="PANTHER" id="PTHR11048:SF28">
    <property type="entry name" value="4-HYDROXYBENZOATE POLYPRENYLTRANSFERASE, MITOCHONDRIAL"/>
    <property type="match status" value="1"/>
</dbReference>
<reference evidence="14" key="1">
    <citation type="submission" date="2020-11" db="EMBL/GenBank/DDBJ databases">
        <authorList>
            <person name="Tran Van P."/>
        </authorList>
    </citation>
    <scope>NUCLEOTIDE SEQUENCE</scope>
</reference>
<dbReference type="EMBL" id="OB660396">
    <property type="protein sequence ID" value="CAD7224555.1"/>
    <property type="molecule type" value="Genomic_DNA"/>
</dbReference>
<dbReference type="GO" id="GO:0008412">
    <property type="term" value="F:4-hydroxybenzoate polyprenyltransferase activity"/>
    <property type="evidence" value="ECO:0007669"/>
    <property type="project" value="UniProtKB-EC"/>
</dbReference>
<keyword evidence="8 13" id="KW-0472">Membrane</keyword>
<dbReference type="HAMAP" id="MF_01635">
    <property type="entry name" value="UbiA"/>
    <property type="match status" value="1"/>
</dbReference>
<evidence type="ECO:0000313" key="14">
    <source>
        <dbReference type="EMBL" id="CAD7224555.1"/>
    </source>
</evidence>
<dbReference type="InterPro" id="IPR000537">
    <property type="entry name" value="UbiA_prenyltransferase"/>
</dbReference>
<dbReference type="CDD" id="cd13959">
    <property type="entry name" value="PT_UbiA_COQ2"/>
    <property type="match status" value="1"/>
</dbReference>
<dbReference type="InterPro" id="IPR006370">
    <property type="entry name" value="HB_polyprenyltransferase-like"/>
</dbReference>
<evidence type="ECO:0000256" key="7">
    <source>
        <dbReference type="ARBA" id="ARBA00022989"/>
    </source>
</evidence>
<protein>
    <recommendedName>
        <fullName evidence="13">4-hydroxybenzoate polyprenyltransferase, mitochondrial</fullName>
        <shortName evidence="13">4-HB polyprenyltransferase</shortName>
        <ecNumber evidence="13">2.5.1.39</ecNumber>
    </recommendedName>
    <alternativeName>
        <fullName evidence="13">Para-hydroxybenzoate--polyprenyltransferase</fullName>
        <shortName evidence="13">PHB:PPT</shortName>
        <shortName evidence="13">PHB:polyprenyltransferase</shortName>
    </alternativeName>
</protein>
<evidence type="ECO:0000256" key="4">
    <source>
        <dbReference type="ARBA" id="ARBA00022679"/>
    </source>
</evidence>
<feature type="transmembrane region" description="Helical" evidence="13">
    <location>
        <begin position="291"/>
        <end position="308"/>
    </location>
</feature>
<dbReference type="InterPro" id="IPR039653">
    <property type="entry name" value="Prenyltransferase"/>
</dbReference>
<keyword evidence="5 13" id="KW-0831">Ubiquinone biosynthesis</keyword>
<keyword evidence="9 13" id="KW-0414">Isoprene biosynthesis</keyword>
<keyword evidence="6 13" id="KW-0812">Transmembrane</keyword>
<dbReference type="FunFam" id="1.10.357.140:FF:000003">
    <property type="entry name" value="4-hydroxybenzoate polyprenyltransferase, mitochondrial"/>
    <property type="match status" value="1"/>
</dbReference>
<keyword evidence="4 13" id="KW-0808">Transferase</keyword>
<dbReference type="UniPathway" id="UPA00232"/>
<comment type="function">
    <text evidence="13">Catalyzes the prenylation of para-hydroxybenzoate (PHB) with an all-trans polyprenyl group. Mediates the second step in the final reaction sequence of coenzyme Q (CoQ) biosynthesis, which is the condensation of the polyisoprenoid side chain with PHB, generating the first membrane-bound Q intermediate.</text>
</comment>
<dbReference type="InterPro" id="IPR044878">
    <property type="entry name" value="UbiA_sf"/>
</dbReference>
<dbReference type="GO" id="GO:0006744">
    <property type="term" value="P:ubiquinone biosynthetic process"/>
    <property type="evidence" value="ECO:0007669"/>
    <property type="project" value="UniProtKB-UniRule"/>
</dbReference>
<feature type="transmembrane region" description="Helical" evidence="13">
    <location>
        <begin position="197"/>
        <end position="219"/>
    </location>
</feature>
<evidence type="ECO:0000256" key="5">
    <source>
        <dbReference type="ARBA" id="ARBA00022688"/>
    </source>
</evidence>
<evidence type="ECO:0000256" key="2">
    <source>
        <dbReference type="ARBA" id="ARBA00004141"/>
    </source>
</evidence>
<keyword evidence="7 13" id="KW-1133">Transmembrane helix</keyword>
<feature type="transmembrane region" description="Helical" evidence="13">
    <location>
        <begin position="159"/>
        <end position="185"/>
    </location>
</feature>
<gene>
    <name evidence="14" type="ORF">CTOB1V02_LOCUS2512</name>
</gene>
<comment type="pathway">
    <text evidence="13">Cofactor biosynthesis; ubiquinone biosynthesis.</text>
</comment>
<dbReference type="GO" id="GO:0005743">
    <property type="term" value="C:mitochondrial inner membrane"/>
    <property type="evidence" value="ECO:0007669"/>
    <property type="project" value="UniProtKB-SubCell"/>
</dbReference>
<dbReference type="Gene3D" id="1.20.120.1780">
    <property type="entry name" value="UbiA prenyltransferase"/>
    <property type="match status" value="1"/>
</dbReference>
<comment type="cofactor">
    <cofactor evidence="1 13">
        <name>Mg(2+)</name>
        <dbReference type="ChEBI" id="CHEBI:18420"/>
    </cofactor>
</comment>
<dbReference type="Pfam" id="PF01040">
    <property type="entry name" value="UbiA"/>
    <property type="match status" value="1"/>
</dbReference>
<dbReference type="EC" id="2.5.1.39" evidence="13"/>
<keyword evidence="13" id="KW-0999">Mitochondrion inner membrane</keyword>
<evidence type="ECO:0000256" key="8">
    <source>
        <dbReference type="ARBA" id="ARBA00023136"/>
    </source>
</evidence>
<dbReference type="FunFam" id="1.20.120.1780:FF:000001">
    <property type="entry name" value="4-hydroxybenzoate octaprenyltransferase"/>
    <property type="match status" value="1"/>
</dbReference>
<evidence type="ECO:0000256" key="11">
    <source>
        <dbReference type="ARBA" id="ARBA00050454"/>
    </source>
</evidence>
<dbReference type="Gene3D" id="1.10.357.140">
    <property type="entry name" value="UbiA prenyltransferase"/>
    <property type="match status" value="1"/>
</dbReference>